<feature type="compositionally biased region" description="Polar residues" evidence="1">
    <location>
        <begin position="297"/>
        <end position="315"/>
    </location>
</feature>
<evidence type="ECO:0000256" key="1">
    <source>
        <dbReference type="SAM" id="MobiDB-lite"/>
    </source>
</evidence>
<accession>A0A9N8GZS8</accession>
<feature type="region of interest" description="Disordered" evidence="1">
    <location>
        <begin position="253"/>
        <end position="437"/>
    </location>
</feature>
<proteinExistence type="predicted"/>
<sequence length="490" mass="54541">MRSINDAFEYGVAPSFPESTRSLVAAAKTKTGHKSLMKAPRAPRLGEVLSHRKGYEILDSSNQDNVSGVDSVTEPQMQKVAKMVAARREDRRRGRSWDRACPGGHKAPNTKVDRRSMRSASKVRSSRGDSVSTTRRRGLSSRPTVKRSQSSLLSNGQLQRVHNSERTNRLNRSMSCLDTKHHAISPNKKSTCNFVDSMSNVAGKVDEFGFILHKSTSCQQSETEAWLASLPTEEDYTTTTSNTICTTTRDRVLPRRTKSAASVDSTRRSMLKNARINSRRELQREVGPEDKRRASKVSHQNAGEENSVPSPSSKPGRNRRNRGLAEMLSEHEGRGGHRWTECTADQTSSNVGKKPKRTSSCSRDNLTASSHHESRHRSSARKLCQQGHDSRLDVRPLPPRRQGSDRSSLSRKPKSCKDSDLSSVPAPRDDDKCKKDASTAVEDVSELQELWKAATTLTSRPPVVAVARLTLKEQPRCTGTHKIQIDTYSY</sequence>
<feature type="compositionally biased region" description="Low complexity" evidence="1">
    <location>
        <begin position="148"/>
        <end position="159"/>
    </location>
</feature>
<name>A0A9N8GZS8_9STRA</name>
<protein>
    <submittedName>
        <fullName evidence="2">Uncharacterized protein</fullName>
    </submittedName>
</protein>
<evidence type="ECO:0000313" key="3">
    <source>
        <dbReference type="Proteomes" id="UP001153069"/>
    </source>
</evidence>
<dbReference type="Proteomes" id="UP001153069">
    <property type="component" value="Unassembled WGS sequence"/>
</dbReference>
<feature type="compositionally biased region" description="Polar residues" evidence="1">
    <location>
        <begin position="60"/>
        <end position="76"/>
    </location>
</feature>
<feature type="region of interest" description="Disordered" evidence="1">
    <location>
        <begin position="60"/>
        <end position="171"/>
    </location>
</feature>
<feature type="compositionally biased region" description="Polar residues" evidence="1">
    <location>
        <begin position="118"/>
        <end position="133"/>
    </location>
</feature>
<organism evidence="2 3">
    <name type="scientific">Seminavis robusta</name>
    <dbReference type="NCBI Taxonomy" id="568900"/>
    <lineage>
        <taxon>Eukaryota</taxon>
        <taxon>Sar</taxon>
        <taxon>Stramenopiles</taxon>
        <taxon>Ochrophyta</taxon>
        <taxon>Bacillariophyta</taxon>
        <taxon>Bacillariophyceae</taxon>
        <taxon>Bacillariophycidae</taxon>
        <taxon>Naviculales</taxon>
        <taxon>Naviculaceae</taxon>
        <taxon>Seminavis</taxon>
    </lineage>
</organism>
<dbReference type="AlphaFoldDB" id="A0A9N8GZS8"/>
<feature type="compositionally biased region" description="Polar residues" evidence="1">
    <location>
        <begin position="358"/>
        <end position="367"/>
    </location>
</feature>
<feature type="compositionally biased region" description="Basic and acidic residues" evidence="1">
    <location>
        <begin position="328"/>
        <end position="340"/>
    </location>
</feature>
<gene>
    <name evidence="2" type="ORF">SEMRO_8_G006700.1</name>
</gene>
<reference evidence="2" key="1">
    <citation type="submission" date="2020-06" db="EMBL/GenBank/DDBJ databases">
        <authorList>
            <consortium name="Plant Systems Biology data submission"/>
        </authorList>
    </citation>
    <scope>NUCLEOTIDE SEQUENCE</scope>
    <source>
        <strain evidence="2">D6</strain>
    </source>
</reference>
<feature type="compositionally biased region" description="Basic and acidic residues" evidence="1">
    <location>
        <begin position="86"/>
        <end position="98"/>
    </location>
</feature>
<feature type="compositionally biased region" description="Basic and acidic residues" evidence="1">
    <location>
        <begin position="427"/>
        <end position="437"/>
    </location>
</feature>
<comment type="caution">
    <text evidence="2">The sequence shown here is derived from an EMBL/GenBank/DDBJ whole genome shotgun (WGS) entry which is preliminary data.</text>
</comment>
<keyword evidence="3" id="KW-1185">Reference proteome</keyword>
<dbReference type="EMBL" id="CAICTM010000008">
    <property type="protein sequence ID" value="CAB9496703.1"/>
    <property type="molecule type" value="Genomic_DNA"/>
</dbReference>
<evidence type="ECO:0000313" key="2">
    <source>
        <dbReference type="EMBL" id="CAB9496703.1"/>
    </source>
</evidence>
<feature type="compositionally biased region" description="Basic and acidic residues" evidence="1">
    <location>
        <begin position="278"/>
        <end position="292"/>
    </location>
</feature>